<evidence type="ECO:0000256" key="2">
    <source>
        <dbReference type="ARBA" id="ARBA00022475"/>
    </source>
</evidence>
<proteinExistence type="predicted"/>
<dbReference type="Pfam" id="PF02687">
    <property type="entry name" value="FtsX"/>
    <property type="match status" value="2"/>
</dbReference>
<feature type="domain" description="ABC3 transporter permease C-terminal" evidence="7">
    <location>
        <begin position="281"/>
        <end position="396"/>
    </location>
</feature>
<dbReference type="InterPro" id="IPR025857">
    <property type="entry name" value="MacB_PCD"/>
</dbReference>
<evidence type="ECO:0000256" key="1">
    <source>
        <dbReference type="ARBA" id="ARBA00004651"/>
    </source>
</evidence>
<dbReference type="PANTHER" id="PTHR30572">
    <property type="entry name" value="MEMBRANE COMPONENT OF TRANSPORTER-RELATED"/>
    <property type="match status" value="1"/>
</dbReference>
<feature type="transmembrane region" description="Helical" evidence="6">
    <location>
        <begin position="320"/>
        <end position="349"/>
    </location>
</feature>
<feature type="transmembrane region" description="Helical" evidence="6">
    <location>
        <begin position="20"/>
        <end position="39"/>
    </location>
</feature>
<feature type="transmembrane region" description="Helical" evidence="6">
    <location>
        <begin position="276"/>
        <end position="299"/>
    </location>
</feature>
<feature type="domain" description="ABC3 transporter permease C-terminal" evidence="7">
    <location>
        <begin position="662"/>
        <end position="775"/>
    </location>
</feature>
<keyword evidence="10" id="KW-1185">Reference proteome</keyword>
<evidence type="ECO:0000256" key="4">
    <source>
        <dbReference type="ARBA" id="ARBA00022989"/>
    </source>
</evidence>
<evidence type="ECO:0000259" key="8">
    <source>
        <dbReference type="Pfam" id="PF12704"/>
    </source>
</evidence>
<dbReference type="AlphaFoldDB" id="A0A9X3F2D0"/>
<sequence>MNNILKPIIRNFLRKPVISLINLFGLATSLVFVIILSVYCYNELTTDTHHAKAERIYLIGKPGAGMNTPAVLKPHIDMEVPGVEAAIRVAGTWQAPVFQAEDGQPITSDLIFSDSEFFSFFNYKTLEGDCATALINPLSVVITKPLANKLFGRNSAVGKTIKYNNEKLLTVSAVIEKPAGNSFLDFSAVTSIETRKILQPSEGEFKEWGWSNFQTFLLLGENADPAQLAQTIFLVFPEKFQKWIEEIHLIKLKDVYFSNLQTFGAHHVRMGDKYKALILLFVAGLILTIALVNFINISSSQWMEKIKQTGVLKVIGATRIIIFCNVLSETFLLFISAVILAVIIMAGVTPIIQNYTGIQFSTKLISRPILFLVLFASTLVFSLVLSLIPGLRISSSKAVNNLRKSIDQNSKKSYLRNGLITLQYVIAIVLIAFTTLIYKQVEFGSNNLVFNQENTIAVKLTPQLKKDIIKQEFEKIPGVQNVSLSQFYPGKQLSSWGTKLNLNGEEQEVHFTTFSADAEFFSLMDLELVMGKFYSDGSGNDKDKVIVNEKFLKEFNLENPIGGTFEMQKGTDFEIIGVVRDFNFKTVEKPIEPLAIINQGYASYCLTSIQSGDFKSLSSTLKHIQAVTSKLSPSFPVEVSFLDSAVINMYESEVRFRRTFSLFSISAIIICAMGILAMSIFATQRRVKEIGIRKVNGAKVAEVLALLNKDFVRWVVIAFVIATPIAYYAMSKWLENFAYKTNLSWWIFALAGVLALGIALLTVSWQSWRAATRNPVEALRYE</sequence>
<evidence type="ECO:0000313" key="9">
    <source>
        <dbReference type="EMBL" id="MCY1719269.1"/>
    </source>
</evidence>
<comment type="subcellular location">
    <subcellularLocation>
        <location evidence="1">Cell membrane</location>
        <topology evidence="1">Multi-pass membrane protein</topology>
    </subcellularLocation>
</comment>
<accession>A0A9X3F2D0</accession>
<reference evidence="9" key="1">
    <citation type="submission" date="2022-11" db="EMBL/GenBank/DDBJ databases">
        <title>Marilongibacter aestuarii gen. nov., sp. nov., isolated from tidal flat sediment.</title>
        <authorList>
            <person name="Jiayan W."/>
        </authorList>
    </citation>
    <scope>NUCLEOTIDE SEQUENCE</scope>
    <source>
        <strain evidence="9">Z1-6</strain>
    </source>
</reference>
<gene>
    <name evidence="9" type="ORF">OU798_02895</name>
</gene>
<feature type="domain" description="MacB-like periplasmic core" evidence="8">
    <location>
        <begin position="19"/>
        <end position="231"/>
    </location>
</feature>
<evidence type="ECO:0000259" key="7">
    <source>
        <dbReference type="Pfam" id="PF02687"/>
    </source>
</evidence>
<evidence type="ECO:0000256" key="5">
    <source>
        <dbReference type="ARBA" id="ARBA00023136"/>
    </source>
</evidence>
<evidence type="ECO:0000256" key="6">
    <source>
        <dbReference type="SAM" id="Phobius"/>
    </source>
</evidence>
<dbReference type="GO" id="GO:0022857">
    <property type="term" value="F:transmembrane transporter activity"/>
    <property type="evidence" value="ECO:0007669"/>
    <property type="project" value="TreeGrafter"/>
</dbReference>
<evidence type="ECO:0000256" key="3">
    <source>
        <dbReference type="ARBA" id="ARBA00022692"/>
    </source>
</evidence>
<organism evidence="9 10">
    <name type="scientific">Draconibacterium aestuarii</name>
    <dbReference type="NCBI Taxonomy" id="2998507"/>
    <lineage>
        <taxon>Bacteria</taxon>
        <taxon>Pseudomonadati</taxon>
        <taxon>Bacteroidota</taxon>
        <taxon>Bacteroidia</taxon>
        <taxon>Marinilabiliales</taxon>
        <taxon>Prolixibacteraceae</taxon>
        <taxon>Draconibacterium</taxon>
    </lineage>
</organism>
<name>A0A9X3F2D0_9BACT</name>
<keyword evidence="3 6" id="KW-0812">Transmembrane</keyword>
<feature type="transmembrane region" description="Helical" evidence="6">
    <location>
        <begin position="743"/>
        <end position="763"/>
    </location>
</feature>
<evidence type="ECO:0000313" key="10">
    <source>
        <dbReference type="Proteomes" id="UP001145087"/>
    </source>
</evidence>
<dbReference type="GO" id="GO:0005886">
    <property type="term" value="C:plasma membrane"/>
    <property type="evidence" value="ECO:0007669"/>
    <property type="project" value="UniProtKB-SubCell"/>
</dbReference>
<keyword evidence="5 6" id="KW-0472">Membrane</keyword>
<feature type="domain" description="MacB-like periplasmic core" evidence="8">
    <location>
        <begin position="426"/>
        <end position="582"/>
    </location>
</feature>
<feature type="transmembrane region" description="Helical" evidence="6">
    <location>
        <begin position="660"/>
        <end position="683"/>
    </location>
</feature>
<protein>
    <submittedName>
        <fullName evidence="9">ABC transporter permease</fullName>
    </submittedName>
</protein>
<feature type="transmembrane region" description="Helical" evidence="6">
    <location>
        <begin position="711"/>
        <end position="731"/>
    </location>
</feature>
<feature type="transmembrane region" description="Helical" evidence="6">
    <location>
        <begin position="414"/>
        <end position="438"/>
    </location>
</feature>
<dbReference type="Pfam" id="PF12704">
    <property type="entry name" value="MacB_PCD"/>
    <property type="match status" value="2"/>
</dbReference>
<keyword evidence="2" id="KW-1003">Cell membrane</keyword>
<dbReference type="InterPro" id="IPR003838">
    <property type="entry name" value="ABC3_permease_C"/>
</dbReference>
<dbReference type="PANTHER" id="PTHR30572:SF18">
    <property type="entry name" value="ABC-TYPE MACROLIDE FAMILY EXPORT SYSTEM PERMEASE COMPONENT 2"/>
    <property type="match status" value="1"/>
</dbReference>
<dbReference type="Proteomes" id="UP001145087">
    <property type="component" value="Unassembled WGS sequence"/>
</dbReference>
<dbReference type="RefSeq" id="WP_343331604.1">
    <property type="nucleotide sequence ID" value="NZ_JAPOHD010000005.1"/>
</dbReference>
<dbReference type="EMBL" id="JAPOHD010000005">
    <property type="protein sequence ID" value="MCY1719269.1"/>
    <property type="molecule type" value="Genomic_DNA"/>
</dbReference>
<comment type="caution">
    <text evidence="9">The sequence shown here is derived from an EMBL/GenBank/DDBJ whole genome shotgun (WGS) entry which is preliminary data.</text>
</comment>
<keyword evidence="4 6" id="KW-1133">Transmembrane helix</keyword>
<feature type="transmembrane region" description="Helical" evidence="6">
    <location>
        <begin position="369"/>
        <end position="393"/>
    </location>
</feature>
<dbReference type="InterPro" id="IPR050250">
    <property type="entry name" value="Macrolide_Exporter_MacB"/>
</dbReference>